<reference evidence="11 12" key="1">
    <citation type="submission" date="2016-10" db="EMBL/GenBank/DDBJ databases">
        <authorList>
            <person name="de Groot N.N."/>
        </authorList>
    </citation>
    <scope>NUCLEOTIDE SEQUENCE [LARGE SCALE GENOMIC DNA]</scope>
    <source>
        <strain evidence="11 12">IBRC-M10418</strain>
    </source>
</reference>
<evidence type="ECO:0000256" key="2">
    <source>
        <dbReference type="ARBA" id="ARBA00022485"/>
    </source>
</evidence>
<dbReference type="InterPro" id="IPR006067">
    <property type="entry name" value="NO2/SO3_Rdtase_4Fe4S_dom"/>
</dbReference>
<dbReference type="PRINTS" id="PR00397">
    <property type="entry name" value="SIROHAEM"/>
</dbReference>
<dbReference type="STRING" id="1267564.SAMN05192561_12012"/>
<dbReference type="InterPro" id="IPR005117">
    <property type="entry name" value="NiRdtase/SiRdtase_haem-b_fer"/>
</dbReference>
<keyword evidence="2" id="KW-0004">4Fe-4S</keyword>
<organism evidence="11 12">
    <name type="scientific">Halopenitus malekzadehii</name>
    <dbReference type="NCBI Taxonomy" id="1267564"/>
    <lineage>
        <taxon>Archaea</taxon>
        <taxon>Methanobacteriati</taxon>
        <taxon>Methanobacteriota</taxon>
        <taxon>Stenosarchaea group</taxon>
        <taxon>Halobacteria</taxon>
        <taxon>Halobacteriales</taxon>
        <taxon>Haloferacaceae</taxon>
        <taxon>Halopenitus</taxon>
    </lineage>
</organism>
<comment type="similarity">
    <text evidence="1">Belongs to the nitrite and sulfite reductase 4Fe-4S domain family.</text>
</comment>
<feature type="region of interest" description="Disordered" evidence="8">
    <location>
        <begin position="618"/>
        <end position="641"/>
    </location>
</feature>
<evidence type="ECO:0000256" key="8">
    <source>
        <dbReference type="SAM" id="MobiDB-lite"/>
    </source>
</evidence>
<evidence type="ECO:0000256" key="5">
    <source>
        <dbReference type="ARBA" id="ARBA00023002"/>
    </source>
</evidence>
<dbReference type="AlphaFoldDB" id="A0A1H6JZK2"/>
<dbReference type="GO" id="GO:0051539">
    <property type="term" value="F:4 iron, 4 sulfur cluster binding"/>
    <property type="evidence" value="ECO:0007669"/>
    <property type="project" value="UniProtKB-KW"/>
</dbReference>
<dbReference type="Pfam" id="PF01077">
    <property type="entry name" value="NIR_SIR"/>
    <property type="match status" value="2"/>
</dbReference>
<dbReference type="InterPro" id="IPR051329">
    <property type="entry name" value="NIR_SIR_4Fe-4S"/>
</dbReference>
<dbReference type="PROSITE" id="PS00365">
    <property type="entry name" value="NIR_SIR"/>
    <property type="match status" value="1"/>
</dbReference>
<dbReference type="GO" id="GO:0020037">
    <property type="term" value="F:heme binding"/>
    <property type="evidence" value="ECO:0007669"/>
    <property type="project" value="InterPro"/>
</dbReference>
<feature type="domain" description="Nitrite/sulphite reductase 4Fe-4S" evidence="9">
    <location>
        <begin position="451"/>
        <end position="598"/>
    </location>
</feature>
<dbReference type="InterPro" id="IPR045854">
    <property type="entry name" value="NO2/SO3_Rdtase_4Fe4S_sf"/>
</dbReference>
<feature type="domain" description="Nitrite/Sulfite reductase ferredoxin-like" evidence="10">
    <location>
        <begin position="375"/>
        <end position="438"/>
    </location>
</feature>
<evidence type="ECO:0000259" key="10">
    <source>
        <dbReference type="Pfam" id="PF03460"/>
    </source>
</evidence>
<evidence type="ECO:0000256" key="4">
    <source>
        <dbReference type="ARBA" id="ARBA00022723"/>
    </source>
</evidence>
<dbReference type="PANTHER" id="PTHR32439:SF0">
    <property type="entry name" value="FERREDOXIN--NITRITE REDUCTASE, CHLOROPLASTIC"/>
    <property type="match status" value="1"/>
</dbReference>
<feature type="region of interest" description="Disordered" evidence="8">
    <location>
        <begin position="1"/>
        <end position="26"/>
    </location>
</feature>
<dbReference type="Pfam" id="PF03460">
    <property type="entry name" value="NIR_SIR_ferr"/>
    <property type="match status" value="3"/>
</dbReference>
<dbReference type="EMBL" id="FNWU01000020">
    <property type="protein sequence ID" value="SEH64803.1"/>
    <property type="molecule type" value="Genomic_DNA"/>
</dbReference>
<keyword evidence="5" id="KW-0560">Oxidoreductase</keyword>
<feature type="domain" description="Nitrite/Sulfite reductase ferredoxin-like" evidence="10">
    <location>
        <begin position="138"/>
        <end position="171"/>
    </location>
</feature>
<dbReference type="InterPro" id="IPR006066">
    <property type="entry name" value="NO2/SO3_Rdtase_FeS/sirohaem_BS"/>
</dbReference>
<keyword evidence="6" id="KW-0408">Iron</keyword>
<feature type="domain" description="Nitrite/Sulfite reductase ferredoxin-like" evidence="10">
    <location>
        <begin position="99"/>
        <end position="133"/>
    </location>
</feature>
<dbReference type="GO" id="GO:0016491">
    <property type="term" value="F:oxidoreductase activity"/>
    <property type="evidence" value="ECO:0007669"/>
    <property type="project" value="UniProtKB-KW"/>
</dbReference>
<evidence type="ECO:0000256" key="1">
    <source>
        <dbReference type="ARBA" id="ARBA00010429"/>
    </source>
</evidence>
<dbReference type="SUPFAM" id="SSF56014">
    <property type="entry name" value="Nitrite and sulphite reductase 4Fe-4S domain-like"/>
    <property type="match status" value="2"/>
</dbReference>
<dbReference type="InterPro" id="IPR036136">
    <property type="entry name" value="Nit/Sulf_reduc_fer-like_dom_sf"/>
</dbReference>
<dbReference type="Gene3D" id="3.30.413.10">
    <property type="entry name" value="Sulfite Reductase Hemoprotein, domain 1"/>
    <property type="match status" value="2"/>
</dbReference>
<evidence type="ECO:0000259" key="9">
    <source>
        <dbReference type="Pfam" id="PF01077"/>
    </source>
</evidence>
<feature type="domain" description="Nitrite/sulphite reductase 4Fe-4S" evidence="9">
    <location>
        <begin position="180"/>
        <end position="332"/>
    </location>
</feature>
<proteinExistence type="inferred from homology"/>
<dbReference type="SUPFAM" id="SSF55124">
    <property type="entry name" value="Nitrite/Sulfite reductase N-terminal domain-like"/>
    <property type="match status" value="2"/>
</dbReference>
<sequence length="641" mass="71672">MRFGGRSKRRDPAIGNADRYPVAPGRIDAEGRFRTLSPPDGNEMPTDVERWKSETYGNEIREHLLEFAEQGWESIPEDERDAWFERFKWWGLYHQRSGQESYFMMRIGTPNGVLEPGQLRVVAEIADEYARGPAENPEFGAAYCDWTTRQSIQLHWIRLEDVPEIFETLEANGLSTQQACGDSWRNIVGCPIAGKDRHEFVDALPVAMDLHETFKGDDDHANLPRKWKVSVTGCREGCGQGDINDLAFEPAEKDGRRGFNVRVGGGLARNEPRFARDIDVFVEPDAVEAVAGGLSALFREYGDREDRYSARSKFLVDEWGAEKVRRVLQEEFVEFELEPAGEDLREEYTYNAGRTGGAAAADLPDGGHNDHVGVHEQADGNYYVGLNVLVGRMGVDDVHELADLADEYGSGEVRLTQRQNVLVTDVPEDRLDAFLAEPLLADYSPAPDPFMRGSIACTGTEFCSLSIVETKNRQVRYARWLKEHVDLPDDVDEFHVHLSGCTASCAQPQIADVSLRGMKTRKDGEPVEALDIGLGGGLGEDPRFAEWVGQRVPADEVPGAIATLIDRFRDRRADGEGFRAFIERLDAEGDLEELIEPAETSYEDPYMHNTKMTWYPYADDDGMDTSPAPARADGTPIPSED</sequence>
<keyword evidence="4" id="KW-0479">Metal-binding</keyword>
<dbReference type="GO" id="GO:0046872">
    <property type="term" value="F:metal ion binding"/>
    <property type="evidence" value="ECO:0007669"/>
    <property type="project" value="UniProtKB-KW"/>
</dbReference>
<dbReference type="Gene3D" id="3.90.480.20">
    <property type="match status" value="1"/>
</dbReference>
<dbReference type="Proteomes" id="UP000199215">
    <property type="component" value="Unassembled WGS sequence"/>
</dbReference>
<evidence type="ECO:0000256" key="7">
    <source>
        <dbReference type="ARBA" id="ARBA00023014"/>
    </source>
</evidence>
<name>A0A1H6JZK2_9EURY</name>
<protein>
    <submittedName>
        <fullName evidence="11">Ferredoxin-nitrite reductase</fullName>
    </submittedName>
</protein>
<evidence type="ECO:0000256" key="3">
    <source>
        <dbReference type="ARBA" id="ARBA00022617"/>
    </source>
</evidence>
<keyword evidence="7" id="KW-0411">Iron-sulfur</keyword>
<evidence type="ECO:0000256" key="6">
    <source>
        <dbReference type="ARBA" id="ARBA00023004"/>
    </source>
</evidence>
<dbReference type="PANTHER" id="PTHR32439">
    <property type="entry name" value="FERREDOXIN--NITRITE REDUCTASE, CHLOROPLASTIC"/>
    <property type="match status" value="1"/>
</dbReference>
<accession>A0A1H6JZK2</accession>
<evidence type="ECO:0000313" key="11">
    <source>
        <dbReference type="EMBL" id="SEH64803.1"/>
    </source>
</evidence>
<keyword evidence="3" id="KW-0349">Heme</keyword>
<gene>
    <name evidence="11" type="ORF">SAMN05192561_12012</name>
</gene>
<keyword evidence="12" id="KW-1185">Reference proteome</keyword>
<evidence type="ECO:0000313" key="12">
    <source>
        <dbReference type="Proteomes" id="UP000199215"/>
    </source>
</evidence>